<dbReference type="AlphaFoldDB" id="A0A6A5C211"/>
<dbReference type="GO" id="GO:0016020">
    <property type="term" value="C:membrane"/>
    <property type="evidence" value="ECO:0007669"/>
    <property type="project" value="GOC"/>
</dbReference>
<dbReference type="GO" id="GO:0006506">
    <property type="term" value="P:GPI anchor biosynthetic process"/>
    <property type="evidence" value="ECO:0007669"/>
    <property type="project" value="TreeGrafter"/>
</dbReference>
<comment type="caution">
    <text evidence="2">The sequence shown here is derived from an EMBL/GenBank/DDBJ whole genome shotgun (WGS) entry which is preliminary data.</text>
</comment>
<dbReference type="RefSeq" id="XP_044564613.1">
    <property type="nucleotide sequence ID" value="XM_044700838.1"/>
</dbReference>
<evidence type="ECO:0000313" key="2">
    <source>
        <dbReference type="EMBL" id="KAF0979900.1"/>
    </source>
</evidence>
<dbReference type="OrthoDB" id="387657at2759"/>
<name>A0A6A5C211_NAEFO</name>
<dbReference type="PANTHER" id="PTHR14859:SF16">
    <property type="entry name" value="ENDONUCLEASE_EXONUCLEASE_PHOSPHATASE DOMAIN-CONTAINING PROTEIN"/>
    <property type="match status" value="1"/>
</dbReference>
<accession>A0A6A5C211</accession>
<keyword evidence="3" id="KW-1185">Reference proteome</keyword>
<dbReference type="InterPro" id="IPR036691">
    <property type="entry name" value="Endo/exonu/phosph_ase_sf"/>
</dbReference>
<dbReference type="Gene3D" id="3.60.10.10">
    <property type="entry name" value="Endonuclease/exonuclease/phosphatase"/>
    <property type="match status" value="1"/>
</dbReference>
<dbReference type="OMA" id="HERNQNV"/>
<organism evidence="2 3">
    <name type="scientific">Naegleria fowleri</name>
    <name type="common">Brain eating amoeba</name>
    <dbReference type="NCBI Taxonomy" id="5763"/>
    <lineage>
        <taxon>Eukaryota</taxon>
        <taxon>Discoba</taxon>
        <taxon>Heterolobosea</taxon>
        <taxon>Tetramitia</taxon>
        <taxon>Eutetramitia</taxon>
        <taxon>Vahlkampfiidae</taxon>
        <taxon>Naegleria</taxon>
    </lineage>
</organism>
<protein>
    <recommendedName>
        <fullName evidence="1">Endonuclease/exonuclease/phosphatase domain-containing protein</fullName>
    </recommendedName>
</protein>
<dbReference type="InterPro" id="IPR051916">
    <property type="entry name" value="GPI-anchor_lipid_remodeler"/>
</dbReference>
<dbReference type="Proteomes" id="UP000444721">
    <property type="component" value="Unassembled WGS sequence"/>
</dbReference>
<proteinExistence type="predicted"/>
<dbReference type="PANTHER" id="PTHR14859">
    <property type="entry name" value="CALCOFLUOR WHITE HYPERSENSITIVE PROTEIN PRECURSOR"/>
    <property type="match status" value="1"/>
</dbReference>
<dbReference type="GeneID" id="68108271"/>
<dbReference type="GO" id="GO:0005783">
    <property type="term" value="C:endoplasmic reticulum"/>
    <property type="evidence" value="ECO:0007669"/>
    <property type="project" value="TreeGrafter"/>
</dbReference>
<gene>
    <name evidence="2" type="ORF">FDP41_001053</name>
</gene>
<dbReference type="VEuPathDB" id="AmoebaDB:FDP41_001053"/>
<dbReference type="GO" id="GO:0003824">
    <property type="term" value="F:catalytic activity"/>
    <property type="evidence" value="ECO:0007669"/>
    <property type="project" value="InterPro"/>
</dbReference>
<evidence type="ECO:0000313" key="3">
    <source>
        <dbReference type="Proteomes" id="UP000444721"/>
    </source>
</evidence>
<sequence length="586" mass="69390">MNNVGNSINSRNSFKEQIIKQDYHNSYKHLEYGNVLNMMAKPFFTTRPTNTFEGLSLSNFSQIPSYQAWSDAIKNQILEDIIQRDWTFSCLNIFREEPSSKNSSYHSNNESLYEKLAQSLDIFIVNYGSILFHTFNQLEESQVMIQRPISQNGEFEWQWIRVWMGLLFEVVGDSRLLFDEDDVHVQVLNHQLDFMEEKFIQKFLKQFKPKPVFHFHFVPKFEKWYLLGRRWKIDDVPSLQHSEMSTLVPTRTTLKIMSYNIHNYEGNWKLRLFKILKTIRRQNPDVLCFQEVRLDESKDDSNLSDVFSTHVLQDHHQISHLKKALTQLRYIHYIHRPAMSYYSPYSTMSSFPPMMQEEGLAIFSKYPMVETDHKLLYRDLSDPSTHQRISLRSRILIPFLREEMTSDFITVDIFNTHLSLKEHERNQNVLDITNFANQVLDHESSLFQPSFQVVCGDFNLEPHEHAYSLLKTSGNWRDSFEEARSAFLVNATTDDLETLKDFDSHHTLTFSTDGTFKKRIDYIMYRLLTESQIDHYYSSNHLRVRVQSYQLDGRASEYHHESSSTNHYKAPSDHHAVIVEFMIEKV</sequence>
<dbReference type="VEuPathDB" id="AmoebaDB:NF0013120"/>
<dbReference type="InterPro" id="IPR005135">
    <property type="entry name" value="Endo/exonuclease/phosphatase"/>
</dbReference>
<reference evidence="2 3" key="1">
    <citation type="journal article" date="2019" name="Sci. Rep.">
        <title>Nanopore sequencing improves the draft genome of the human pathogenic amoeba Naegleria fowleri.</title>
        <authorList>
            <person name="Liechti N."/>
            <person name="Schurch N."/>
            <person name="Bruggmann R."/>
            <person name="Wittwer M."/>
        </authorList>
    </citation>
    <scope>NUCLEOTIDE SEQUENCE [LARGE SCALE GENOMIC DNA]</scope>
    <source>
        <strain evidence="2 3">ATCC 30894</strain>
    </source>
</reference>
<dbReference type="Pfam" id="PF03372">
    <property type="entry name" value="Exo_endo_phos"/>
    <property type="match status" value="1"/>
</dbReference>
<dbReference type="EMBL" id="VFQX01000022">
    <property type="protein sequence ID" value="KAF0979900.1"/>
    <property type="molecule type" value="Genomic_DNA"/>
</dbReference>
<evidence type="ECO:0000259" key="1">
    <source>
        <dbReference type="Pfam" id="PF03372"/>
    </source>
</evidence>
<dbReference type="VEuPathDB" id="AmoebaDB:NfTy_049700"/>
<dbReference type="SUPFAM" id="SSF56219">
    <property type="entry name" value="DNase I-like"/>
    <property type="match status" value="1"/>
</dbReference>
<feature type="domain" description="Endonuclease/exonuclease/phosphatase" evidence="1">
    <location>
        <begin position="257"/>
        <end position="574"/>
    </location>
</feature>